<name>A0A9P8BVA9_9FUNG</name>
<proteinExistence type="predicted"/>
<feature type="compositionally biased region" description="Acidic residues" evidence="1">
    <location>
        <begin position="363"/>
        <end position="372"/>
    </location>
</feature>
<keyword evidence="4" id="KW-1185">Reference proteome</keyword>
<evidence type="ECO:0000313" key="3">
    <source>
        <dbReference type="EMBL" id="KAG9069625.1"/>
    </source>
</evidence>
<dbReference type="GO" id="GO:0003676">
    <property type="term" value="F:nucleic acid binding"/>
    <property type="evidence" value="ECO:0007669"/>
    <property type="project" value="InterPro"/>
</dbReference>
<dbReference type="Pfam" id="PF03184">
    <property type="entry name" value="DDE_1"/>
    <property type="match status" value="1"/>
</dbReference>
<evidence type="ECO:0000259" key="2">
    <source>
        <dbReference type="Pfam" id="PF03184"/>
    </source>
</evidence>
<accession>A0A9P8BVA9</accession>
<feature type="domain" description="DDE-1" evidence="2">
    <location>
        <begin position="2"/>
        <end position="99"/>
    </location>
</feature>
<evidence type="ECO:0000256" key="1">
    <source>
        <dbReference type="SAM" id="MobiDB-lite"/>
    </source>
</evidence>
<feature type="compositionally biased region" description="Acidic residues" evidence="1">
    <location>
        <begin position="332"/>
        <end position="347"/>
    </location>
</feature>
<dbReference type="Proteomes" id="UP000707451">
    <property type="component" value="Unassembled WGS sequence"/>
</dbReference>
<feature type="compositionally biased region" description="Polar residues" evidence="1">
    <location>
        <begin position="294"/>
        <end position="311"/>
    </location>
</feature>
<dbReference type="InterPro" id="IPR004875">
    <property type="entry name" value="DDE_SF_endonuclease_dom"/>
</dbReference>
<dbReference type="EMBL" id="JAHRHY010000005">
    <property type="protein sequence ID" value="KAG9069625.1"/>
    <property type="molecule type" value="Genomic_DNA"/>
</dbReference>
<organism evidence="3 4">
    <name type="scientific">Linnemannia hyalina</name>
    <dbReference type="NCBI Taxonomy" id="64524"/>
    <lineage>
        <taxon>Eukaryota</taxon>
        <taxon>Fungi</taxon>
        <taxon>Fungi incertae sedis</taxon>
        <taxon>Mucoromycota</taxon>
        <taxon>Mortierellomycotina</taxon>
        <taxon>Mortierellomycetes</taxon>
        <taxon>Mortierellales</taxon>
        <taxon>Mortierellaceae</taxon>
        <taxon>Linnemannia</taxon>
    </lineage>
</organism>
<feature type="region of interest" description="Disordered" evidence="1">
    <location>
        <begin position="329"/>
        <end position="433"/>
    </location>
</feature>
<protein>
    <recommendedName>
        <fullName evidence="2">DDE-1 domain-containing protein</fullName>
    </recommendedName>
</protein>
<evidence type="ECO:0000313" key="4">
    <source>
        <dbReference type="Proteomes" id="UP000707451"/>
    </source>
</evidence>
<reference evidence="3" key="1">
    <citation type="submission" date="2021-06" db="EMBL/GenBank/DDBJ databases">
        <title>Genome Sequence of Mortierella hyaline Strain SCG-10, a Cold-Adapted, Nitrate-Reducing Fungus Isolated from Soil in Minnesota, USA.</title>
        <authorList>
            <person name="Aldossari N."/>
        </authorList>
    </citation>
    <scope>NUCLEOTIDE SEQUENCE</scope>
    <source>
        <strain evidence="3">SCG-10</strain>
    </source>
</reference>
<dbReference type="OrthoDB" id="2423220at2759"/>
<feature type="compositionally biased region" description="Basic and acidic residues" evidence="1">
    <location>
        <begin position="348"/>
        <end position="362"/>
    </location>
</feature>
<sequence length="433" mass="48945">MDSCPAHNKIDNPDSAFNYRDTWKFLTIQRLPKNSTSVTQPLDAGIISVFKRALLDLLSRETSLVRTYDRGKAISNGHAWSLVPFAWNKVKASTVRNCFAKTPVLPDEMRLQLRQRPTAPQEQRENIQYSRRNDYEDEARAYFEHLIAEVNEASDWKWAFKPQGTKDVQDLADESLAAEPAVEEVVNEPVLLPVSSPSSPLPYDTDERASSPLAEDVYARGMKVLKERAPALGLMSVDELKATRRLLGGGSAEEVKLSKVLKDVLRSYGKAENLGGPVERSVVQPVTQPLHPTLTDSDNPYPSLTNSSKTPYSIYDGSDTEYVVDEKQYGQGEDEGTEESDEEDDEEKQWMEKELLEIQYREDGEEEEEEEELLLRRRDRGVIIAPFAEEEEHTADYSNYSGHAGDESNSDSDYDNSNNIDNIDNNNNNNNKK</sequence>
<dbReference type="AlphaFoldDB" id="A0A9P8BVA9"/>
<gene>
    <name evidence="3" type="ORF">KI688_010529</name>
</gene>
<feature type="region of interest" description="Disordered" evidence="1">
    <location>
        <begin position="289"/>
        <end position="317"/>
    </location>
</feature>
<comment type="caution">
    <text evidence="3">The sequence shown here is derived from an EMBL/GenBank/DDBJ whole genome shotgun (WGS) entry which is preliminary data.</text>
</comment>
<feature type="compositionally biased region" description="Low complexity" evidence="1">
    <location>
        <begin position="415"/>
        <end position="433"/>
    </location>
</feature>